<reference evidence="1 2" key="1">
    <citation type="submission" date="2019-03" db="EMBL/GenBank/DDBJ databases">
        <title>Genomic Encyclopedia of Type Strains, Phase IV (KMG-IV): sequencing the most valuable type-strain genomes for metagenomic binning, comparative biology and taxonomic classification.</title>
        <authorList>
            <person name="Goeker M."/>
        </authorList>
    </citation>
    <scope>NUCLEOTIDE SEQUENCE [LARGE SCALE GENOMIC DNA]</scope>
    <source>
        <strain evidence="1 2">DSM 100556</strain>
    </source>
</reference>
<protein>
    <submittedName>
        <fullName evidence="1">Uncharacterized protein</fullName>
    </submittedName>
</protein>
<proteinExistence type="predicted"/>
<evidence type="ECO:0000313" key="2">
    <source>
        <dbReference type="Proteomes" id="UP000295718"/>
    </source>
</evidence>
<dbReference type="STRING" id="1469948.GCA_000732725_03863"/>
<dbReference type="Proteomes" id="UP000295718">
    <property type="component" value="Unassembled WGS sequence"/>
</dbReference>
<dbReference type="AlphaFoldDB" id="A0A4V2QBX2"/>
<accession>A0A4V2QBX2</accession>
<dbReference type="OrthoDB" id="2065441at2"/>
<sequence length="336" mass="38274">MVLYLSSQQHTNLLDFLMEQEENGLPVKKMTGSFMLKQFVIYDMRNFSHCTELVLDRIAFGDEDKDFVEAIAEFLTMYNARITVIYEGLTEQTSLFQSLLEAGVGNIVTENMVEGIQEEIRQSLSEQGMTRYHPKERNRPEQTRESYRFDADRVRIAMISSQSRIGTTTAALGFVAWIGSVGSRVCYIEKNSGGIIPYLADAYEMKEEAGGYRLENIWYGEITPESGFQFSLEDYGTSQEIVGADIVLLVCGTKPYELPYSVKLLRQYETKSAFVLCPFVDGELRETYTEALQSDYHKVLFLEYQPDCMNGSPNAKLYKTIVQRYIGGNDIPDKKA</sequence>
<dbReference type="RefSeq" id="WP_132038532.1">
    <property type="nucleotide sequence ID" value="NZ_JPNB01000003.1"/>
</dbReference>
<evidence type="ECO:0000313" key="1">
    <source>
        <dbReference type="EMBL" id="TCL57642.1"/>
    </source>
</evidence>
<name>A0A4V2QBX2_9FIRM</name>
<gene>
    <name evidence="1" type="ORF">EDD76_108177</name>
</gene>
<comment type="caution">
    <text evidence="1">The sequence shown here is derived from an EMBL/GenBank/DDBJ whole genome shotgun (WGS) entry which is preliminary data.</text>
</comment>
<organism evidence="1 2">
    <name type="scientific">Kineothrix alysoides</name>
    <dbReference type="NCBI Taxonomy" id="1469948"/>
    <lineage>
        <taxon>Bacteria</taxon>
        <taxon>Bacillati</taxon>
        <taxon>Bacillota</taxon>
        <taxon>Clostridia</taxon>
        <taxon>Lachnospirales</taxon>
        <taxon>Lachnospiraceae</taxon>
        <taxon>Kineothrix</taxon>
    </lineage>
</organism>
<dbReference type="EMBL" id="SLUO01000008">
    <property type="protein sequence ID" value="TCL57642.1"/>
    <property type="molecule type" value="Genomic_DNA"/>
</dbReference>
<keyword evidence="2" id="KW-1185">Reference proteome</keyword>